<dbReference type="Proteomes" id="UP000077037">
    <property type="component" value="Unassembled WGS sequence"/>
</dbReference>
<gene>
    <name evidence="11" type="primary">rraA</name>
    <name evidence="11" type="ORF">SAMEA1982600_01617</name>
</gene>
<dbReference type="InterPro" id="IPR010203">
    <property type="entry name" value="RraA"/>
</dbReference>
<dbReference type="EC" id="4.1.1.112" evidence="10"/>
<dbReference type="SUPFAM" id="SSF89562">
    <property type="entry name" value="RraA-like"/>
    <property type="match status" value="1"/>
</dbReference>
<feature type="binding site" evidence="9">
    <location>
        <position position="118"/>
    </location>
    <ligand>
        <name>substrate</name>
    </ligand>
</feature>
<keyword evidence="9" id="KW-0460">Magnesium</keyword>
<evidence type="ECO:0000256" key="2">
    <source>
        <dbReference type="ARBA" id="ARBA00001968"/>
    </source>
</evidence>
<evidence type="ECO:0000256" key="5">
    <source>
        <dbReference type="ARBA" id="ARBA00022723"/>
    </source>
</evidence>
<dbReference type="InterPro" id="IPR005493">
    <property type="entry name" value="RraA/RraA-like"/>
</dbReference>
<keyword evidence="6 10" id="KW-0456">Lyase</keyword>
<accession>A0A157NF44</accession>
<organism evidence="11 12">
    <name type="scientific">Bordetella ansorpii</name>
    <dbReference type="NCBI Taxonomy" id="288768"/>
    <lineage>
        <taxon>Bacteria</taxon>
        <taxon>Pseudomonadati</taxon>
        <taxon>Pseudomonadota</taxon>
        <taxon>Betaproteobacteria</taxon>
        <taxon>Burkholderiales</taxon>
        <taxon>Alcaligenaceae</taxon>
        <taxon>Bordetella</taxon>
    </lineage>
</organism>
<dbReference type="GO" id="GO:0032259">
    <property type="term" value="P:methylation"/>
    <property type="evidence" value="ECO:0007669"/>
    <property type="project" value="UniProtKB-KW"/>
</dbReference>
<dbReference type="GO" id="GO:0008168">
    <property type="term" value="F:methyltransferase activity"/>
    <property type="evidence" value="ECO:0007669"/>
    <property type="project" value="UniProtKB-KW"/>
</dbReference>
<dbReference type="RefSeq" id="WP_066410509.1">
    <property type="nucleotide sequence ID" value="NZ_FKBS01000014.1"/>
</dbReference>
<proteinExistence type="inferred from homology"/>
<evidence type="ECO:0000256" key="10">
    <source>
        <dbReference type="RuleBase" id="RU004338"/>
    </source>
</evidence>
<comment type="subunit">
    <text evidence="4 10">Homotrimer.</text>
</comment>
<dbReference type="OrthoDB" id="943692at2"/>
<keyword evidence="11" id="KW-0489">Methyltransferase</keyword>
<dbReference type="PANTHER" id="PTHR33254:SF4">
    <property type="entry name" value="4-HYDROXY-4-METHYL-2-OXOGLUTARATE ALDOLASE 3-RELATED"/>
    <property type="match status" value="1"/>
</dbReference>
<comment type="cofactor">
    <cofactor evidence="2 10">
        <name>a divalent metal cation</name>
        <dbReference type="ChEBI" id="CHEBI:60240"/>
    </cofactor>
</comment>
<comment type="catalytic activity">
    <reaction evidence="1 10">
        <text>4-hydroxy-4-methyl-2-oxoglutarate = 2 pyruvate</text>
        <dbReference type="Rhea" id="RHEA:22748"/>
        <dbReference type="ChEBI" id="CHEBI:15361"/>
        <dbReference type="ChEBI" id="CHEBI:58276"/>
        <dbReference type="EC" id="4.1.3.17"/>
    </reaction>
</comment>
<evidence type="ECO:0000256" key="8">
    <source>
        <dbReference type="ARBA" id="ARBA00047973"/>
    </source>
</evidence>
<sequence>MTDTFTPPSYREAPDANWSTADLCDLALQDPAWGLRVFPPAYRAFGGRAWYFGQIVTVPAPDGDGAMSLARLLAEPGQGKVLLVDGRGRAAHAILGDRMAGMAVQNGWSGIVIHGCLRDVRELARMPVGIHALGAVPNRAAVMPTAVAGTQVTLHGHTIKRGEWLYADEDGIIVLARRHTEGKPTA</sequence>
<comment type="function">
    <text evidence="7 10">Catalyzes the aldol cleavage of 4-hydroxy-4-methyl-2-oxoglutarate (HMG) into 2 molecules of pyruvate. Also contains a secondary oxaloacetate (OAA) decarboxylase activity due to the common pyruvate enolate transition state formed following C-C bond cleavage in the retro-aldol and decarboxylation reactions.</text>
</comment>
<reference evidence="11 12" key="1">
    <citation type="submission" date="2016-03" db="EMBL/GenBank/DDBJ databases">
        <authorList>
            <consortium name="Pathogen Informatics"/>
        </authorList>
    </citation>
    <scope>NUCLEOTIDE SEQUENCE [LARGE SCALE GENOMIC DNA]</scope>
    <source>
        <strain evidence="11 12">NCTC13364</strain>
    </source>
</reference>
<dbReference type="AlphaFoldDB" id="A0A157NF44"/>
<name>A0A157NF44_9BORD</name>
<keyword evidence="11" id="KW-0808">Transferase</keyword>
<dbReference type="EMBL" id="FKBS01000014">
    <property type="protein sequence ID" value="SAI19818.1"/>
    <property type="molecule type" value="Genomic_DNA"/>
</dbReference>
<protein>
    <recommendedName>
        <fullName evidence="10">4-hydroxy-4-methyl-2-oxoglutarate aldolase</fullName>
        <shortName evidence="10">HMG aldolase</shortName>
        <ecNumber evidence="10">4.1.1.112</ecNumber>
        <ecNumber evidence="10">4.1.3.17</ecNumber>
    </recommendedName>
    <alternativeName>
        <fullName evidence="10">Oxaloacetate decarboxylase</fullName>
    </alternativeName>
</protein>
<comment type="catalytic activity">
    <reaction evidence="8 10">
        <text>oxaloacetate + H(+) = pyruvate + CO2</text>
        <dbReference type="Rhea" id="RHEA:15641"/>
        <dbReference type="ChEBI" id="CHEBI:15361"/>
        <dbReference type="ChEBI" id="CHEBI:15378"/>
        <dbReference type="ChEBI" id="CHEBI:16452"/>
        <dbReference type="ChEBI" id="CHEBI:16526"/>
        <dbReference type="EC" id="4.1.1.112"/>
    </reaction>
</comment>
<evidence type="ECO:0000256" key="1">
    <source>
        <dbReference type="ARBA" id="ARBA00001342"/>
    </source>
</evidence>
<dbReference type="GO" id="GO:0046872">
    <property type="term" value="F:metal ion binding"/>
    <property type="evidence" value="ECO:0007669"/>
    <property type="project" value="UniProtKB-KW"/>
</dbReference>
<dbReference type="InterPro" id="IPR036704">
    <property type="entry name" value="RraA/RraA-like_sf"/>
</dbReference>
<dbReference type="NCBIfam" id="TIGR01935">
    <property type="entry name" value="NOT-MenG"/>
    <property type="match status" value="1"/>
</dbReference>
<dbReference type="CDD" id="cd16841">
    <property type="entry name" value="RraA_family"/>
    <property type="match status" value="1"/>
</dbReference>
<evidence type="ECO:0000313" key="11">
    <source>
        <dbReference type="EMBL" id="SAI19818.1"/>
    </source>
</evidence>
<dbReference type="PANTHER" id="PTHR33254">
    <property type="entry name" value="4-HYDROXY-4-METHYL-2-OXOGLUTARATE ALDOLASE 3-RELATED"/>
    <property type="match status" value="1"/>
</dbReference>
<keyword evidence="5 9" id="KW-0479">Metal-binding</keyword>
<evidence type="ECO:0000256" key="9">
    <source>
        <dbReference type="PIRSR" id="PIRSR605493-1"/>
    </source>
</evidence>
<dbReference type="Gene3D" id="3.50.30.40">
    <property type="entry name" value="Ribonuclease E inhibitor RraA/RraA-like"/>
    <property type="match status" value="1"/>
</dbReference>
<dbReference type="GO" id="GO:0051252">
    <property type="term" value="P:regulation of RNA metabolic process"/>
    <property type="evidence" value="ECO:0007669"/>
    <property type="project" value="InterPro"/>
</dbReference>
<evidence type="ECO:0000256" key="7">
    <source>
        <dbReference type="ARBA" id="ARBA00025046"/>
    </source>
</evidence>
<dbReference type="GO" id="GO:0008428">
    <property type="term" value="F:ribonuclease inhibitor activity"/>
    <property type="evidence" value="ECO:0007669"/>
    <property type="project" value="InterPro"/>
</dbReference>
<dbReference type="EC" id="4.1.3.17" evidence="10"/>
<comment type="cofactor">
    <cofactor evidence="9">
        <name>Mg(2+)</name>
        <dbReference type="ChEBI" id="CHEBI:18420"/>
    </cofactor>
</comment>
<feature type="binding site" evidence="9">
    <location>
        <position position="119"/>
    </location>
    <ligand>
        <name>Mg(2+)</name>
        <dbReference type="ChEBI" id="CHEBI:18420"/>
    </ligand>
</feature>
<feature type="binding site" evidence="9">
    <location>
        <begin position="96"/>
        <end position="99"/>
    </location>
    <ligand>
        <name>substrate</name>
    </ligand>
</feature>
<comment type="similarity">
    <text evidence="3 10">Belongs to the class II aldolase/RraA-like family.</text>
</comment>
<dbReference type="Pfam" id="PF03737">
    <property type="entry name" value="RraA-like"/>
    <property type="match status" value="1"/>
</dbReference>
<evidence type="ECO:0000313" key="12">
    <source>
        <dbReference type="Proteomes" id="UP000077037"/>
    </source>
</evidence>
<evidence type="ECO:0000256" key="3">
    <source>
        <dbReference type="ARBA" id="ARBA00008621"/>
    </source>
</evidence>
<dbReference type="GO" id="GO:0008948">
    <property type="term" value="F:oxaloacetate decarboxylase activity"/>
    <property type="evidence" value="ECO:0007669"/>
    <property type="project" value="UniProtKB-EC"/>
</dbReference>
<dbReference type="GO" id="GO:0047443">
    <property type="term" value="F:4-hydroxy-4-methyl-2-oxoglutarate aldolase activity"/>
    <property type="evidence" value="ECO:0007669"/>
    <property type="project" value="UniProtKB-EC"/>
</dbReference>
<evidence type="ECO:0000256" key="4">
    <source>
        <dbReference type="ARBA" id="ARBA00011233"/>
    </source>
</evidence>
<evidence type="ECO:0000256" key="6">
    <source>
        <dbReference type="ARBA" id="ARBA00023239"/>
    </source>
</evidence>
<dbReference type="NCBIfam" id="NF006875">
    <property type="entry name" value="PRK09372.1"/>
    <property type="match status" value="1"/>
</dbReference>